<dbReference type="Proteomes" id="UP001596528">
    <property type="component" value="Unassembled WGS sequence"/>
</dbReference>
<dbReference type="Pfam" id="PF16332">
    <property type="entry name" value="DUF4962"/>
    <property type="match status" value="1"/>
</dbReference>
<dbReference type="Gene3D" id="1.50.10.100">
    <property type="entry name" value="Chondroitin AC/alginate lyase"/>
    <property type="match status" value="1"/>
</dbReference>
<sequence>MKQRLYEPLRSPLDVPYRPDDAAELAENPPRFTWMPGRLEESVYALQWSETPEFEPEKTRTVWTPLNMYTPDAPFAPGTYYWRYAMRTDGGGGPAGARRGPELMQAEGEADARELERAELTTWSRVRRFTVADGLPETPLPPRRDRYKSAKLGRPRLWLTADGLERFRETVREKPEDSGYTEFLERSVRPWLNREPIAEPEPYPGHKRVPHLWRKMYMDCQELLYGVRHLSVAGAVSRNGEWTSRAKEWLLAAASWDVDGPTSRDYNDEAAFRVAAALAWGYDWLHGELGEKERALVREALFRRTEQVAAHAIERSKIHHAPFDSHAVRSLSSVLVPCSIALFDEVPEARDWLDYAVEYFSAMYTPWGGADGGWAEGGQYWTTGMAFVTEAINLLRKFCGIDFYARPFFQKTGDFALYCFTPGTSRASFGDQSNLGEPPGLKTAFNIRQFAGVTGNPWYQWYYEQVKAADKDPESKFYNYGWWDFPFDEMRHRYDFPAVAAEPPAGAERLKWFRDIGWVAMHDRMHDPDSHVMLLVKSSPYGSISHSHGDQNGFLLHAYGEPLAIESGYYVAFNTTMHRNWRRQTISTNSLLIDGIGQYAGVDARKCIEAAGCIEAAEEREYGRYVRADATRAYRETVPYLERFVREIHYMDDSYIVMVDSVDCKRPARVDWLLHALHRAELRPNRFRIAGARAVLDGQFVYVSSGEMELSQTDEFAGVDPAEIEGLPAQWHLRATTRPAASHRIVSLLAPMPANEPSYVSARVDDQGHAAVQLYFTRNGITRHLEVAKAY</sequence>
<comment type="subcellular location">
    <subcellularLocation>
        <location evidence="1">Cell envelope</location>
    </subcellularLocation>
</comment>
<accession>A0ABW2V0H3</accession>
<feature type="domain" description="Heparinase II/III-like C-terminal" evidence="2">
    <location>
        <begin position="508"/>
        <end position="746"/>
    </location>
</feature>
<proteinExistence type="predicted"/>
<dbReference type="SUPFAM" id="SSF48230">
    <property type="entry name" value="Chondroitin AC/alginate lyase"/>
    <property type="match status" value="1"/>
</dbReference>
<feature type="domain" description="Heparinase II N-terminal" evidence="3">
    <location>
        <begin position="117"/>
        <end position="474"/>
    </location>
</feature>
<evidence type="ECO:0000259" key="3">
    <source>
        <dbReference type="Pfam" id="PF16332"/>
    </source>
</evidence>
<dbReference type="Pfam" id="PF07940">
    <property type="entry name" value="Hepar_II_III_C"/>
    <property type="match status" value="1"/>
</dbReference>
<dbReference type="PANTHER" id="PTHR38045">
    <property type="entry name" value="CHROMOSOME 1, WHOLE GENOME SHOTGUN SEQUENCE"/>
    <property type="match status" value="1"/>
</dbReference>
<evidence type="ECO:0000313" key="5">
    <source>
        <dbReference type="Proteomes" id="UP001596528"/>
    </source>
</evidence>
<dbReference type="PANTHER" id="PTHR38045:SF1">
    <property type="entry name" value="HEPARINASE II_III-LIKE PROTEIN"/>
    <property type="match status" value="1"/>
</dbReference>
<dbReference type="InterPro" id="IPR008929">
    <property type="entry name" value="Chondroitin_lyas"/>
</dbReference>
<gene>
    <name evidence="4" type="ORF">ACFQWB_06850</name>
</gene>
<evidence type="ECO:0000259" key="2">
    <source>
        <dbReference type="Pfam" id="PF07940"/>
    </source>
</evidence>
<dbReference type="Gene3D" id="2.70.98.70">
    <property type="match status" value="1"/>
</dbReference>
<comment type="caution">
    <text evidence="4">The sequence shown here is derived from an EMBL/GenBank/DDBJ whole genome shotgun (WGS) entry which is preliminary data.</text>
</comment>
<protein>
    <submittedName>
        <fullName evidence="4">DUF4962 domain-containing protein</fullName>
    </submittedName>
</protein>
<name>A0ABW2V0H3_9BACL</name>
<dbReference type="InterPro" id="IPR032518">
    <property type="entry name" value="HepII_N"/>
</dbReference>
<evidence type="ECO:0000313" key="4">
    <source>
        <dbReference type="EMBL" id="MFC7749656.1"/>
    </source>
</evidence>
<keyword evidence="5" id="KW-1185">Reference proteome</keyword>
<dbReference type="InterPro" id="IPR013783">
    <property type="entry name" value="Ig-like_fold"/>
</dbReference>
<organism evidence="4 5">
    <name type="scientific">Paenibacillus thermoaerophilus</name>
    <dbReference type="NCBI Taxonomy" id="1215385"/>
    <lineage>
        <taxon>Bacteria</taxon>
        <taxon>Bacillati</taxon>
        <taxon>Bacillota</taxon>
        <taxon>Bacilli</taxon>
        <taxon>Bacillales</taxon>
        <taxon>Paenibacillaceae</taxon>
        <taxon>Paenibacillus</taxon>
    </lineage>
</organism>
<dbReference type="InterPro" id="IPR012480">
    <property type="entry name" value="Hepar_II_III_C"/>
</dbReference>
<evidence type="ECO:0000256" key="1">
    <source>
        <dbReference type="ARBA" id="ARBA00004196"/>
    </source>
</evidence>
<dbReference type="Gene3D" id="2.60.40.10">
    <property type="entry name" value="Immunoglobulins"/>
    <property type="match status" value="1"/>
</dbReference>
<reference evidence="5" key="1">
    <citation type="journal article" date="2019" name="Int. J. Syst. Evol. Microbiol.">
        <title>The Global Catalogue of Microorganisms (GCM) 10K type strain sequencing project: providing services to taxonomists for standard genome sequencing and annotation.</title>
        <authorList>
            <consortium name="The Broad Institute Genomics Platform"/>
            <consortium name="The Broad Institute Genome Sequencing Center for Infectious Disease"/>
            <person name="Wu L."/>
            <person name="Ma J."/>
        </authorList>
    </citation>
    <scope>NUCLEOTIDE SEQUENCE [LARGE SCALE GENOMIC DNA]</scope>
    <source>
        <strain evidence="5">JCM 18657</strain>
    </source>
</reference>
<dbReference type="EMBL" id="JBHTGQ010000015">
    <property type="protein sequence ID" value="MFC7749656.1"/>
    <property type="molecule type" value="Genomic_DNA"/>
</dbReference>
<dbReference type="RefSeq" id="WP_138790127.1">
    <property type="nucleotide sequence ID" value="NZ_JBHTGQ010000015.1"/>
</dbReference>